<feature type="binding site" evidence="9">
    <location>
        <position position="1581"/>
    </location>
    <ligand>
        <name>ATP</name>
        <dbReference type="ChEBI" id="CHEBI:30616"/>
    </ligand>
</feature>
<dbReference type="SMART" id="SM00219">
    <property type="entry name" value="TyrKc"/>
    <property type="match status" value="2"/>
</dbReference>
<evidence type="ECO:0000256" key="7">
    <source>
        <dbReference type="ARBA" id="ARBA00051245"/>
    </source>
</evidence>
<keyword evidence="3 9" id="KW-0547">Nucleotide-binding</keyword>
<feature type="region of interest" description="Disordered" evidence="11">
    <location>
        <begin position="846"/>
        <end position="866"/>
    </location>
</feature>
<dbReference type="InterPro" id="IPR020635">
    <property type="entry name" value="Tyr_kinase_cat_dom"/>
</dbReference>
<feature type="compositionally biased region" description="Basic and acidic residues" evidence="11">
    <location>
        <begin position="1447"/>
        <end position="1463"/>
    </location>
</feature>
<name>A0ABN8S162_9CNID</name>
<dbReference type="EMBL" id="CALNXI010002197">
    <property type="protein sequence ID" value="CAH3184511.1"/>
    <property type="molecule type" value="Genomic_DNA"/>
</dbReference>
<feature type="domain" description="SH2" evidence="12">
    <location>
        <begin position="307"/>
        <end position="407"/>
    </location>
</feature>
<evidence type="ECO:0000256" key="10">
    <source>
        <dbReference type="SAM" id="Coils"/>
    </source>
</evidence>
<dbReference type="Pfam" id="PF00017">
    <property type="entry name" value="SH2"/>
    <property type="match status" value="1"/>
</dbReference>
<dbReference type="InterPro" id="IPR000980">
    <property type="entry name" value="SH2"/>
</dbReference>
<dbReference type="PROSITE" id="PS00107">
    <property type="entry name" value="PROTEIN_KINASE_ATP"/>
    <property type="match status" value="1"/>
</dbReference>
<dbReference type="InterPro" id="IPR051286">
    <property type="entry name" value="JAK"/>
</dbReference>
<dbReference type="InterPro" id="IPR001245">
    <property type="entry name" value="Ser-Thr/Tyr_kinase_cat_dom"/>
</dbReference>
<gene>
    <name evidence="14" type="ORF">PEVE_00015484</name>
</gene>
<evidence type="ECO:0000256" key="4">
    <source>
        <dbReference type="ARBA" id="ARBA00022777"/>
    </source>
</evidence>
<feature type="compositionally biased region" description="Acidic residues" evidence="11">
    <location>
        <begin position="1178"/>
        <end position="1192"/>
    </location>
</feature>
<comment type="catalytic activity">
    <reaction evidence="7">
        <text>L-tyrosyl-[protein] + ATP = O-phospho-L-tyrosyl-[protein] + ADP + H(+)</text>
        <dbReference type="Rhea" id="RHEA:10596"/>
        <dbReference type="Rhea" id="RHEA-COMP:10136"/>
        <dbReference type="Rhea" id="RHEA-COMP:20101"/>
        <dbReference type="ChEBI" id="CHEBI:15378"/>
        <dbReference type="ChEBI" id="CHEBI:30616"/>
        <dbReference type="ChEBI" id="CHEBI:46858"/>
        <dbReference type="ChEBI" id="CHEBI:61978"/>
        <dbReference type="ChEBI" id="CHEBI:456216"/>
        <dbReference type="EC" id="2.7.10.2"/>
    </reaction>
</comment>
<evidence type="ECO:0000256" key="2">
    <source>
        <dbReference type="ARBA" id="ARBA00022679"/>
    </source>
</evidence>
<feature type="region of interest" description="Disordered" evidence="11">
    <location>
        <begin position="1229"/>
        <end position="1262"/>
    </location>
</feature>
<feature type="region of interest" description="Disordered" evidence="11">
    <location>
        <begin position="1168"/>
        <end position="1193"/>
    </location>
</feature>
<dbReference type="Gene3D" id="3.30.505.10">
    <property type="entry name" value="SH2 domain"/>
    <property type="match status" value="1"/>
</dbReference>
<evidence type="ECO:0000256" key="11">
    <source>
        <dbReference type="SAM" id="MobiDB-lite"/>
    </source>
</evidence>
<dbReference type="EC" id="2.7.10.2" evidence="1"/>
<dbReference type="CDD" id="cd00173">
    <property type="entry name" value="SH2"/>
    <property type="match status" value="1"/>
</dbReference>
<keyword evidence="4" id="KW-0418">Kinase</keyword>
<dbReference type="SUPFAM" id="SSF55550">
    <property type="entry name" value="SH2 domain"/>
    <property type="match status" value="1"/>
</dbReference>
<evidence type="ECO:0000259" key="12">
    <source>
        <dbReference type="PROSITE" id="PS50001"/>
    </source>
</evidence>
<keyword evidence="10" id="KW-0175">Coiled coil</keyword>
<feature type="domain" description="Protein kinase" evidence="13">
    <location>
        <begin position="1545"/>
        <end position="1813"/>
    </location>
</feature>
<accession>A0ABN8S162</accession>
<dbReference type="InterPro" id="IPR017441">
    <property type="entry name" value="Protein_kinase_ATP_BS"/>
</dbReference>
<sequence length="1822" mass="204618">MGVSGGLNVFRRFREGWNRWPLVRSTSSRDGKGAVRFASTDEVLTVVYRPNLSVRDVCTEAAVKVNVSPVALDFFTLVTEDGSIYLNPNKILTEAECNQTYCFKLSIKACHGEELWDFDPNAFEYYFHQCRQEFLRGTVGEFGENNNDFAKVIIYEIVYRAKQRNVSTKYVIENPVYRRIVSCLSEMCIVSKKISDKCLHRRVLMEDNTRQDEEFLILNVINFIAGNSTPALPEDIVKEFSEVEALELDPMKNTVTIIRKNSRPEILTASSPQVAYSLITLVEGYYRLMINQYKQLLRGPKRPENLLCHGPIMRPKAEDLLQKGTREDGSFLLRKSRSCYSSYVLSVYHAKEVKHFRIVHNTSVQPPLLQLENEQQRGFSSLFELIEHYKQSPNGLPVCLTTICQPKTEGLAALLDREISAPAAPEFQLVDNCVQISLEDLVIESQALSKGEFGEVRMGSWWCSSAGGLLTVVSRALVKPVGREKLLEYRKAMSTFLELKNQHLILFHGIADYQKTLIFVFEFAAEGRLDDYVRKESGKEKGITKGRVISYAAQIAEGMMFLHSKDCVHGRLSAHNVLVASEDCVKISDSGLLNLVENKQSFYASRKENGFSYCWFSPLSLQSHSFDKKSDVWAFGLTVWEMFVMKKPFHCNLEDRVLTRDEVLSRYLQGQYLNPHRQNVPVKVQELIKRCCSAEPQDRPDFEDMMVNPWSPELVSEKEAEELLLLPNINELEDWENPILPGESDLELQKHRADSEASNADYSCLPGPPPPDNSISSNNVITLPGITVISNRASFNSTILRKESLSKTFSHPLLLTNDTLPSRDPVNVLTPRKVSITRASSCPPAIEATNEEPYEGSELSTGQLEKRQREVRFIQPPMSSSRNTTDVKMPCAPLLPQLELEMFGSSTGISVDTNVEELDDSGDTSGGDDDEQQATEAMAMQCLARYVKRTAMPPTNYADDVLSVTHESNSENRNDQWSELSAIVVTGHGGGPEIFRLDLSGAETIPECDKVDNKFETTTSFSQPCEAVYPTEDLRKLSAGSYVKLSMISRTSVSSDNLEHAETEEGLSVVPNSSDDSHASDASPYQSLGAKEVTQASSSSSASYYPHDVECSLSERDTEQANGSPEFCSTSSEALLGSFSNLRPENGLQSMKLIQFLCDAEDSSVREEASPLVTDLPDSSDNEDASSVEDAESSLGKMFHSGLNRMTRDNTGESGNTLDLSLHALTHLGFGLDPPEQQELEDDTQSHQNKTRPPQLDLDNNTLVLGFDDREDVEEDHGSYSPEESQGILPNISTSTITTFEHSRTTLMNSTDTVDNTEQEITEALENLDDELGLPCGSVGDSPGKVRLLNSPTLPLVEGLENFEMKEFPLNNLSKECPKSTGLLFFKDNQASMLEIASNQLDDPLSEDGYSLDDEQAFDDINKENDLPDPYSVRADVNGVIQDITHKTQDLATDDSIRNEQHPRNIRAISNGYQPTPQTEEQEQRSDPNQSSSSEGIWPVGETVDEVLRRKSTTGSFSSSGDQSPTIQLDMDKIPSNLQIPREELQLRGSLGQGHFGKVMKASRVYTDYRRKQRREEVAVKVLKPDATLQSSNDFVKEVQNMVELASKQKCLFIIELRGVSKDSKGELMLVTELAPLGALCDYLPENKKILGTRQLLDFCMQICKGMRYLEDQSLLHRDLAARNILVMREDLVKISDFGLSRLQDYYKMEESNETRFLPVKWYALESLLEGRFTTKSDVWSFGVTMWEIFSYIQTPFEGMTSPEVIRFLADGRRLGCPEKCPPKIFEVMESCWLEDPKKRPSFYMLEIRHLPICLSEQSENC</sequence>
<feature type="region of interest" description="Disordered" evidence="11">
    <location>
        <begin position="1053"/>
        <end position="1105"/>
    </location>
</feature>
<dbReference type="PROSITE" id="PS50011">
    <property type="entry name" value="PROTEIN_KINASE_DOM"/>
    <property type="match status" value="2"/>
</dbReference>
<feature type="region of interest" description="Disordered" evidence="11">
    <location>
        <begin position="1447"/>
        <end position="1500"/>
    </location>
</feature>
<organism evidence="14 15">
    <name type="scientific">Porites evermanni</name>
    <dbReference type="NCBI Taxonomy" id="104178"/>
    <lineage>
        <taxon>Eukaryota</taxon>
        <taxon>Metazoa</taxon>
        <taxon>Cnidaria</taxon>
        <taxon>Anthozoa</taxon>
        <taxon>Hexacorallia</taxon>
        <taxon>Scleractinia</taxon>
        <taxon>Fungiina</taxon>
        <taxon>Poritidae</taxon>
        <taxon>Porites</taxon>
    </lineage>
</organism>
<dbReference type="PANTHER" id="PTHR45807">
    <property type="entry name" value="TYROSINE-PROTEIN KINASE HOPSCOTCH"/>
    <property type="match status" value="1"/>
</dbReference>
<proteinExistence type="predicted"/>
<dbReference type="SMART" id="SM00252">
    <property type="entry name" value="SH2"/>
    <property type="match status" value="1"/>
</dbReference>
<feature type="domain" description="Protein kinase" evidence="13">
    <location>
        <begin position="442"/>
        <end position="711"/>
    </location>
</feature>
<reference evidence="14 15" key="1">
    <citation type="submission" date="2022-05" db="EMBL/GenBank/DDBJ databases">
        <authorList>
            <consortium name="Genoscope - CEA"/>
            <person name="William W."/>
        </authorList>
    </citation>
    <scope>NUCLEOTIDE SEQUENCE [LARGE SCALE GENOMIC DNA]</scope>
</reference>
<evidence type="ECO:0000256" key="3">
    <source>
        <dbReference type="ARBA" id="ARBA00022741"/>
    </source>
</evidence>
<evidence type="ECO:0000256" key="9">
    <source>
        <dbReference type="PROSITE-ProRule" id="PRU10141"/>
    </source>
</evidence>
<dbReference type="PROSITE" id="PS00109">
    <property type="entry name" value="PROTEIN_KINASE_TYR"/>
    <property type="match status" value="1"/>
</dbReference>
<dbReference type="Proteomes" id="UP001159427">
    <property type="component" value="Unassembled WGS sequence"/>
</dbReference>
<evidence type="ECO:0000256" key="1">
    <source>
        <dbReference type="ARBA" id="ARBA00011903"/>
    </source>
</evidence>
<evidence type="ECO:0000313" key="14">
    <source>
        <dbReference type="EMBL" id="CAH3184511.1"/>
    </source>
</evidence>
<dbReference type="InterPro" id="IPR008266">
    <property type="entry name" value="Tyr_kinase_AS"/>
</dbReference>
<feature type="compositionally biased region" description="Polar residues" evidence="11">
    <location>
        <begin position="1246"/>
        <end position="1262"/>
    </location>
</feature>
<dbReference type="Gene3D" id="1.10.510.10">
    <property type="entry name" value="Transferase(Phosphotransferase) domain 1"/>
    <property type="match status" value="2"/>
</dbReference>
<keyword evidence="2" id="KW-0808">Transferase</keyword>
<dbReference type="InterPro" id="IPR036860">
    <property type="entry name" value="SH2_dom_sf"/>
</dbReference>
<keyword evidence="5 9" id="KW-0067">ATP-binding</keyword>
<evidence type="ECO:0000256" key="5">
    <source>
        <dbReference type="ARBA" id="ARBA00022840"/>
    </source>
</evidence>
<evidence type="ECO:0000256" key="6">
    <source>
        <dbReference type="ARBA" id="ARBA00023137"/>
    </source>
</evidence>
<dbReference type="InterPro" id="IPR000719">
    <property type="entry name" value="Prot_kinase_dom"/>
</dbReference>
<comment type="caution">
    <text evidence="14">The sequence shown here is derived from an EMBL/GenBank/DDBJ whole genome shotgun (WGS) entry which is preliminary data.</text>
</comment>
<dbReference type="Pfam" id="PF07714">
    <property type="entry name" value="PK_Tyr_Ser-Thr"/>
    <property type="match status" value="2"/>
</dbReference>
<dbReference type="Gene3D" id="3.30.200.20">
    <property type="entry name" value="Phosphorylase Kinase, domain 1"/>
    <property type="match status" value="1"/>
</dbReference>
<evidence type="ECO:0000313" key="15">
    <source>
        <dbReference type="Proteomes" id="UP001159427"/>
    </source>
</evidence>
<evidence type="ECO:0000256" key="8">
    <source>
        <dbReference type="PROSITE-ProRule" id="PRU00191"/>
    </source>
</evidence>
<dbReference type="CDD" id="cd00192">
    <property type="entry name" value="PTKc"/>
    <property type="match status" value="1"/>
</dbReference>
<dbReference type="SUPFAM" id="SSF56112">
    <property type="entry name" value="Protein kinase-like (PK-like)"/>
    <property type="match status" value="2"/>
</dbReference>
<dbReference type="PROSITE" id="PS50001">
    <property type="entry name" value="SH2"/>
    <property type="match status" value="1"/>
</dbReference>
<evidence type="ECO:0000259" key="13">
    <source>
        <dbReference type="PROSITE" id="PS50011"/>
    </source>
</evidence>
<dbReference type="InterPro" id="IPR011009">
    <property type="entry name" value="Kinase-like_dom_sf"/>
</dbReference>
<keyword evidence="6" id="KW-0829">Tyrosine-protein kinase</keyword>
<protein>
    <recommendedName>
        <fullName evidence="1">non-specific protein-tyrosine kinase</fullName>
        <ecNumber evidence="1">2.7.10.2</ecNumber>
    </recommendedName>
</protein>
<dbReference type="PANTHER" id="PTHR45807:SF7">
    <property type="entry name" value="TYROSINE-PROTEIN KINASE HOPSCOTCH"/>
    <property type="match status" value="1"/>
</dbReference>
<feature type="coiled-coil region" evidence="10">
    <location>
        <begin position="1307"/>
        <end position="1334"/>
    </location>
</feature>
<dbReference type="PRINTS" id="PR00109">
    <property type="entry name" value="TYRKINASE"/>
</dbReference>
<keyword evidence="8" id="KW-0727">SH2 domain</keyword>
<keyword evidence="15" id="KW-1185">Reference proteome</keyword>